<protein>
    <submittedName>
        <fullName evidence="1">Uncharacterized protein</fullName>
    </submittedName>
</protein>
<dbReference type="AlphaFoldDB" id="A0A6M3L4I2"/>
<sequence length="146" mass="15716">MSLPASYTEKTIAEFMASDIGDIAAALVWTVGASDAGSYAEAVNDLLVLAGETAIGDVDVESARAYARLAVWQRVVKYLGGDLKYSADGMSFEDKNRLVHAQACLELAQIDVSALTLLDDYEISRSAVENLEDPYETAYVDPLGRT</sequence>
<accession>A0A6M3L4I2</accession>
<gene>
    <name evidence="1" type="ORF">MM415B02512_0010</name>
</gene>
<reference evidence="1" key="1">
    <citation type="submission" date="2020-03" db="EMBL/GenBank/DDBJ databases">
        <title>The deep terrestrial virosphere.</title>
        <authorList>
            <person name="Holmfeldt K."/>
            <person name="Nilsson E."/>
            <person name="Simone D."/>
            <person name="Lopez-Fernandez M."/>
            <person name="Wu X."/>
            <person name="de Brujin I."/>
            <person name="Lundin D."/>
            <person name="Andersson A."/>
            <person name="Bertilsson S."/>
            <person name="Dopson M."/>
        </authorList>
    </citation>
    <scope>NUCLEOTIDE SEQUENCE</scope>
    <source>
        <strain evidence="1">MM415B02512</strain>
    </source>
</reference>
<organism evidence="1">
    <name type="scientific">viral metagenome</name>
    <dbReference type="NCBI Taxonomy" id="1070528"/>
    <lineage>
        <taxon>unclassified sequences</taxon>
        <taxon>metagenomes</taxon>
        <taxon>organismal metagenomes</taxon>
    </lineage>
</organism>
<dbReference type="EMBL" id="MT142865">
    <property type="protein sequence ID" value="QJA89737.1"/>
    <property type="molecule type" value="Genomic_DNA"/>
</dbReference>
<evidence type="ECO:0000313" key="1">
    <source>
        <dbReference type="EMBL" id="QJA89737.1"/>
    </source>
</evidence>
<name>A0A6M3L4I2_9ZZZZ</name>
<proteinExistence type="predicted"/>